<dbReference type="PANTHER" id="PTHR22916:SF3">
    <property type="entry name" value="UDP-GLCNAC:BETAGAL BETA-1,3-N-ACETYLGLUCOSAMINYLTRANSFERASE-LIKE PROTEIN 1"/>
    <property type="match status" value="1"/>
</dbReference>
<evidence type="ECO:0000313" key="2">
    <source>
        <dbReference type="EMBL" id="MBC3758893.1"/>
    </source>
</evidence>
<proteinExistence type="predicted"/>
<sequence>MTVKATVLVPTTKNRGVLLPYSIGSIQNQTVKEIEIFVIGDGVDEDTRQVINALKAKDNRIKFFDHPKHERRGETYRHQALMNHAKGEIVCYLLDRDLMLPHHIECMLNHLQQNNFCVNTSIFVREDGWLSFVRKRFFGECINDNSENYKKVKTGGFLFSQVGHTLEFYKQLPEGWRTTPSTHPTDIYMWLQFFDHPNLKFSSTFDFTILYFKRGNYPGWPAEKRAEELKKYSKRLHEYESLKREALFNSLNEKEDLLLSPLLVRGAPLSMLSKRISKSLRQFFIKRR</sequence>
<dbReference type="GO" id="GO:0016758">
    <property type="term" value="F:hexosyltransferase activity"/>
    <property type="evidence" value="ECO:0007669"/>
    <property type="project" value="UniProtKB-ARBA"/>
</dbReference>
<accession>A0A923HER0</accession>
<evidence type="ECO:0000259" key="1">
    <source>
        <dbReference type="Pfam" id="PF00535"/>
    </source>
</evidence>
<dbReference type="SUPFAM" id="SSF53448">
    <property type="entry name" value="Nucleotide-diphospho-sugar transferases"/>
    <property type="match status" value="1"/>
</dbReference>
<reference evidence="2" key="1">
    <citation type="submission" date="2020-08" db="EMBL/GenBank/DDBJ databases">
        <title>Hyunsoonleella sp. strain SJ7 genome sequencing and assembly.</title>
        <authorList>
            <person name="Kim I."/>
        </authorList>
    </citation>
    <scope>NUCLEOTIDE SEQUENCE</scope>
    <source>
        <strain evidence="2">SJ7</strain>
    </source>
</reference>
<dbReference type="AlphaFoldDB" id="A0A923HER0"/>
<dbReference type="InterPro" id="IPR029044">
    <property type="entry name" value="Nucleotide-diphossugar_trans"/>
</dbReference>
<dbReference type="InterPro" id="IPR001173">
    <property type="entry name" value="Glyco_trans_2-like"/>
</dbReference>
<feature type="domain" description="Glycosyltransferase 2-like" evidence="1">
    <location>
        <begin position="11"/>
        <end position="146"/>
    </location>
</feature>
<dbReference type="Proteomes" id="UP000656244">
    <property type="component" value="Unassembled WGS sequence"/>
</dbReference>
<evidence type="ECO:0000313" key="3">
    <source>
        <dbReference type="Proteomes" id="UP000656244"/>
    </source>
</evidence>
<organism evidence="2 3">
    <name type="scientific">Hyunsoonleella aquatilis</name>
    <dbReference type="NCBI Taxonomy" id="2762758"/>
    <lineage>
        <taxon>Bacteria</taxon>
        <taxon>Pseudomonadati</taxon>
        <taxon>Bacteroidota</taxon>
        <taxon>Flavobacteriia</taxon>
        <taxon>Flavobacteriales</taxon>
        <taxon>Flavobacteriaceae</taxon>
    </lineage>
</organism>
<name>A0A923HER0_9FLAO</name>
<dbReference type="RefSeq" id="WP_186562205.1">
    <property type="nucleotide sequence ID" value="NZ_JACNMF010000003.1"/>
</dbReference>
<gene>
    <name evidence="2" type="ORF">H7U19_10790</name>
</gene>
<dbReference type="CDD" id="cd00761">
    <property type="entry name" value="Glyco_tranf_GTA_type"/>
    <property type="match status" value="1"/>
</dbReference>
<keyword evidence="3" id="KW-1185">Reference proteome</keyword>
<dbReference type="EMBL" id="JACNMF010000003">
    <property type="protein sequence ID" value="MBC3758893.1"/>
    <property type="molecule type" value="Genomic_DNA"/>
</dbReference>
<comment type="caution">
    <text evidence="2">The sequence shown here is derived from an EMBL/GenBank/DDBJ whole genome shotgun (WGS) entry which is preliminary data.</text>
</comment>
<dbReference type="Gene3D" id="3.90.550.10">
    <property type="entry name" value="Spore Coat Polysaccharide Biosynthesis Protein SpsA, Chain A"/>
    <property type="match status" value="1"/>
</dbReference>
<dbReference type="PANTHER" id="PTHR22916">
    <property type="entry name" value="GLYCOSYLTRANSFERASE"/>
    <property type="match status" value="1"/>
</dbReference>
<dbReference type="Pfam" id="PF00535">
    <property type="entry name" value="Glycos_transf_2"/>
    <property type="match status" value="1"/>
</dbReference>
<protein>
    <submittedName>
        <fullName evidence="2">Glycosyltransferase family 2 protein</fullName>
    </submittedName>
</protein>